<dbReference type="OrthoDB" id="272779at2"/>
<sequence length="486" mass="53650">MIKTIVFSAGLATALTATTGLAKDVLQGRIETHIGKIELQGGYPSSSSVKNLYDELDFQRATQAYIWATPIVSMEAIRAANKRDWGVDYNAVSLVDGYTTPVAVALTGNNTTIYAAVFSDLARDGPVVIDSPEGVYGVIDDFWQRPVVEVGPFGPDKGKGGKFLLLPPGYDGPIPDGYLVARSKTNQTMFIGRAFVKDGDIKSAVETLAEIKAYPLSKAENPPETRVVHAGNRALNSIPPKGYEYWALLAGVLERETVEERDRFFHAMLKPLGIEKGKTFNPDVRQKKILTEAAQVGFLMAQTLSMAPRLDNASSYPGTHWEWVLTLDPTQESKNYTQLDERTDYTFEAITTAEGMVKKIPGAGSQYMSAAKDKSGAWLNGSDDYTLHIPANVPAKEFWAATVYDVMTRSMIKTDTMKAGVSSHDKLTLNADGSIDIQFGPKPPKDDVNWVKTIPGRGWFAYFRWYGPTESFFDKSWRLPDIERRS</sequence>
<feature type="chain" id="PRO_5022722535" evidence="1">
    <location>
        <begin position="23"/>
        <end position="486"/>
    </location>
</feature>
<dbReference type="InterPro" id="IPR010621">
    <property type="entry name" value="DUF1214"/>
</dbReference>
<keyword evidence="5" id="KW-1185">Reference proteome</keyword>
<reference evidence="4 5" key="1">
    <citation type="submission" date="2019-06" db="EMBL/GenBank/DDBJ databases">
        <title>The draft genome of Rhizobium smilacinae PTYR-5.</title>
        <authorList>
            <person name="Liu L."/>
            <person name="Li L."/>
            <person name="Zhang X."/>
        </authorList>
    </citation>
    <scope>NUCLEOTIDE SEQUENCE [LARGE SCALE GENOMIC DNA]</scope>
    <source>
        <strain evidence="4 5">PTYR-5</strain>
    </source>
</reference>
<evidence type="ECO:0000259" key="2">
    <source>
        <dbReference type="Pfam" id="PF06742"/>
    </source>
</evidence>
<feature type="domain" description="DUF1214" evidence="2">
    <location>
        <begin position="365"/>
        <end position="469"/>
    </location>
</feature>
<comment type="caution">
    <text evidence="4">The sequence shown here is derived from an EMBL/GenBank/DDBJ whole genome shotgun (WGS) entry which is preliminary data.</text>
</comment>
<dbReference type="Gene3D" id="2.60.120.600">
    <property type="entry name" value="Domain of unknown function DUF1214, C-terminal domain"/>
    <property type="match status" value="1"/>
</dbReference>
<dbReference type="PANTHER" id="PTHR36509:SF3">
    <property type="entry name" value="SIGNAL PEPTIDE PROTEIN"/>
    <property type="match status" value="1"/>
</dbReference>
<accession>A0A5C4XQC5</accession>
<dbReference type="Gene3D" id="2.60.40.1610">
    <property type="entry name" value="Domain of unknown function DUF1254"/>
    <property type="match status" value="1"/>
</dbReference>
<dbReference type="RefSeq" id="WP_139671212.1">
    <property type="nucleotide sequence ID" value="NZ_VDMN01000001.1"/>
</dbReference>
<gene>
    <name evidence="4" type="ORF">FHP24_00215</name>
</gene>
<dbReference type="SUPFAM" id="SSF160935">
    <property type="entry name" value="VPA0735-like"/>
    <property type="match status" value="1"/>
</dbReference>
<dbReference type="InterPro" id="IPR037050">
    <property type="entry name" value="DUF1254_sf"/>
</dbReference>
<evidence type="ECO:0000256" key="1">
    <source>
        <dbReference type="SAM" id="SignalP"/>
    </source>
</evidence>
<protein>
    <submittedName>
        <fullName evidence="4">DUF1254 domain-containing protein</fullName>
    </submittedName>
</protein>
<dbReference type="Gene3D" id="1.10.3360.10">
    <property type="entry name" value="VPA0735-like domain"/>
    <property type="match status" value="1"/>
</dbReference>
<evidence type="ECO:0000313" key="4">
    <source>
        <dbReference type="EMBL" id="TNM64774.1"/>
    </source>
</evidence>
<feature type="signal peptide" evidence="1">
    <location>
        <begin position="1"/>
        <end position="22"/>
    </location>
</feature>
<evidence type="ECO:0000259" key="3">
    <source>
        <dbReference type="Pfam" id="PF06863"/>
    </source>
</evidence>
<organism evidence="4 5">
    <name type="scientific">Aliirhizobium smilacinae</name>
    <dbReference type="NCBI Taxonomy" id="1395944"/>
    <lineage>
        <taxon>Bacteria</taxon>
        <taxon>Pseudomonadati</taxon>
        <taxon>Pseudomonadota</taxon>
        <taxon>Alphaproteobacteria</taxon>
        <taxon>Hyphomicrobiales</taxon>
        <taxon>Rhizobiaceae</taxon>
        <taxon>Aliirhizobium</taxon>
    </lineage>
</organism>
<dbReference type="InterPro" id="IPR037049">
    <property type="entry name" value="DUF1214_C_sf"/>
</dbReference>
<evidence type="ECO:0000313" key="5">
    <source>
        <dbReference type="Proteomes" id="UP000311605"/>
    </source>
</evidence>
<dbReference type="InterPro" id="IPR010679">
    <property type="entry name" value="DUF1254"/>
</dbReference>
<dbReference type="PANTHER" id="PTHR36509">
    <property type="entry name" value="BLL3101 PROTEIN"/>
    <property type="match status" value="1"/>
</dbReference>
<keyword evidence="1" id="KW-0732">Signal</keyword>
<dbReference type="Pfam" id="PF06742">
    <property type="entry name" value="DUF1214"/>
    <property type="match status" value="1"/>
</dbReference>
<dbReference type="AlphaFoldDB" id="A0A5C4XQC5"/>
<dbReference type="EMBL" id="VDMN01000001">
    <property type="protein sequence ID" value="TNM64774.1"/>
    <property type="molecule type" value="Genomic_DNA"/>
</dbReference>
<proteinExistence type="predicted"/>
<dbReference type="Proteomes" id="UP000311605">
    <property type="component" value="Unassembled WGS sequence"/>
</dbReference>
<dbReference type="Pfam" id="PF06863">
    <property type="entry name" value="DUF1254"/>
    <property type="match status" value="1"/>
</dbReference>
<name>A0A5C4XQC5_9HYPH</name>
<feature type="domain" description="DUF1254" evidence="3">
    <location>
        <begin position="92"/>
        <end position="215"/>
    </location>
</feature>